<feature type="domain" description="DUF2229" evidence="6">
    <location>
        <begin position="693"/>
        <end position="911"/>
    </location>
</feature>
<dbReference type="Gene3D" id="3.30.420.40">
    <property type="match status" value="4"/>
</dbReference>
<dbReference type="GO" id="GO:0046872">
    <property type="term" value="F:metal ion binding"/>
    <property type="evidence" value="ECO:0007669"/>
    <property type="project" value="UniProtKB-KW"/>
</dbReference>
<keyword evidence="2" id="KW-0479">Metal-binding</keyword>
<protein>
    <submittedName>
        <fullName evidence="7">2-hydroxyacyl-CoA dehydratase</fullName>
    </submittedName>
</protein>
<dbReference type="PANTHER" id="PTHR32329">
    <property type="entry name" value="BIFUNCTIONAL PROTEIN [INCLUDES 2-HYDROXYACYL-COA DEHYDRATASE (N-TER) AND ITS ACTIVATOR DOMAIN (C_TERM)-RELATED"/>
    <property type="match status" value="1"/>
</dbReference>
<reference evidence="7" key="1">
    <citation type="submission" date="2020-10" db="EMBL/GenBank/DDBJ databases">
        <authorList>
            <person name="Gilroy R."/>
        </authorList>
    </citation>
    <scope>NUCLEOTIDE SEQUENCE</scope>
    <source>
        <strain evidence="7">USAMLcec3-3695</strain>
    </source>
</reference>
<keyword evidence="4" id="KW-0411">Iron-sulfur</keyword>
<keyword evidence="3" id="KW-0408">Iron</keyword>
<dbReference type="CDD" id="cd24035">
    <property type="entry name" value="ASKHA_NBD_O66634-like_rpt2"/>
    <property type="match status" value="1"/>
</dbReference>
<reference evidence="7" key="2">
    <citation type="journal article" date="2021" name="PeerJ">
        <title>Extensive microbial diversity within the chicken gut microbiome revealed by metagenomics and culture.</title>
        <authorList>
            <person name="Gilroy R."/>
            <person name="Ravi A."/>
            <person name="Getino M."/>
            <person name="Pursley I."/>
            <person name="Horton D.L."/>
            <person name="Alikhan N.F."/>
            <person name="Baker D."/>
            <person name="Gharbi K."/>
            <person name="Hall N."/>
            <person name="Watson M."/>
            <person name="Adriaenssens E.M."/>
            <person name="Foster-Nyarko E."/>
            <person name="Jarju S."/>
            <person name="Secka A."/>
            <person name="Antonio M."/>
            <person name="Oren A."/>
            <person name="Chaudhuri R.R."/>
            <person name="La Ragione R."/>
            <person name="Hildebrand F."/>
            <person name="Pallen M.J."/>
        </authorList>
    </citation>
    <scope>NUCLEOTIDE SEQUENCE</scope>
    <source>
        <strain evidence="7">USAMLcec3-3695</strain>
    </source>
</reference>
<dbReference type="InterPro" id="IPR008275">
    <property type="entry name" value="CoA_E_activase_dom"/>
</dbReference>
<dbReference type="NCBIfam" id="TIGR00241">
    <property type="entry name" value="CoA_E_activ"/>
    <property type="match status" value="1"/>
</dbReference>
<evidence type="ECO:0000256" key="4">
    <source>
        <dbReference type="ARBA" id="ARBA00023014"/>
    </source>
</evidence>
<dbReference type="PANTHER" id="PTHR32329:SF4">
    <property type="entry name" value="ACTIVATOR OF 2-HYDROXYACYL-COA DEHYDRATASE"/>
    <property type="match status" value="1"/>
</dbReference>
<evidence type="ECO:0000259" key="6">
    <source>
        <dbReference type="Pfam" id="PF09989"/>
    </source>
</evidence>
<name>A0A9D1SDL7_9FIRM</name>
<dbReference type="SUPFAM" id="SSF53067">
    <property type="entry name" value="Actin-like ATPase domain"/>
    <property type="match status" value="2"/>
</dbReference>
<evidence type="ECO:0000313" key="8">
    <source>
        <dbReference type="Proteomes" id="UP000824109"/>
    </source>
</evidence>
<feature type="domain" description="ATPase BadF/BadG/BcrA/BcrD type" evidence="5">
    <location>
        <begin position="31"/>
        <end position="278"/>
    </location>
</feature>
<proteinExistence type="predicted"/>
<dbReference type="Pfam" id="PF01869">
    <property type="entry name" value="BcrAD_BadFG"/>
    <property type="match status" value="2"/>
</dbReference>
<dbReference type="Proteomes" id="UP000824109">
    <property type="component" value="Unassembled WGS sequence"/>
</dbReference>
<sequence length="1461" mass="162126">MDIYAVTASDKAGCACRSIKEVNALGNLHMGIDVGSTTVKVVVLDDSNNTIYSEYRRHFSDIKSTVAELFDEVKDALGDAEFTVVITGSGGLLLSKMLGLPFVQEVIANKTAIETFLPGTDVVIELGGEDAKILYLSGGLEQRMNGTCAGGTGSFIDQMSILLKTDADGLNKLAENHKTIYPIAARCGVFAKSDVQPLLNEGAAREDVAASILQAVVTQTISGLAQGRPIKGNIVFLGGPLHFLPQLRRQFEETLRDRADSFKSPDNAQIFVAIGAALMYGNEEPTSIQNLIDGLKNAKNVENEITRMPKLFETEADKKEFFDRHSKDTAVRGDISNAKGPVFLGLDVGSTTIKCAVINENDEIIYDYYGKNEGSPISCGIEIMRELYKKLPKDAYIANGCTTGYGEQLLKTAFRIDEGEIETIAHYKAANHFSPGVDFIIDIGGQDMKCMKIKDGVIDSIMLNEACSSGCGSFIQTFAESLGLDTIEFSKEALDADDPVDLGTRCTVFMNSRVKQAQKEGATVGDISAGLSYSVVRNALYKVIKLRDPDLMGERIVVQGGTFNNNAILRCFELLIGKNVIRPDIAGIMGAFGSALIAKERWNGGECDIITEGELDTFTFNTSLTRCQKCNNHCQLTVTDFGDGSKFISGNRCERGAGEEKKNKDIPNLYDYKYKRAFRYKPLKAEDAPHGVIAMPRVLNMYENYPLWFTFFTELGFSVRLSGRSTHALYEKGIDSIPSESACYPAKLVHGHIQDLIDKGYKTIFYPCIPYEQIEYSDAGNHFNCPMVTSYPEVIYNNMDAVREPGMKFMYPFINLADKPSFNRQMANALKDYNIPFKDIKAASEKAFAELQNYKNDIRKKGEETIQWLEDHDKRGIVLAGRPYHIDPEINHGIPDMINTLGFAVLTEDSVAHLGHLKRDIRVVDQWAYHTRLYEAASEVIKSNRLELIQLNSFGCGLDAVTTDQVMEILQSHEKIYTTLKIDEVSSLGTARIRVRSLKAAVKERADNDFVPHKVEDYTINRVKFTEKERKNHTIIFPQMSPTHFHLFEAVLRANGYNALVLEKATAEDVEAGLKSVNNDACYPSIMVTGQLVNAFISGRCDPDNTSIMITQTGGGCRATNYIAFIRKALKEAGYPQVPVISLNVSGLEGNPGFKITPKLVDGLLKACTWGDILLSVTQRIRPYEINEGETNAVYDKWQKRLYNDLVKMNRKDLKLKKVIDEIIADFDAIPIDDSVRKPKVGVVGEILVKFHPDANNDVVGVIESEGGEAVMPGLADFMLYCLYNNNFKRDNLGMKASTARLCNLAIWGIESYRKHAEKVMKANPKFASRAPGHIAEIAEGAKKVLQLGHCTGEGWFLTGEMIELINSGVPNIVCVQPFACLPNHVTGKGMIKELRRQYPQSNIVAIDYDPGASEVNQLNRIKLMMAVAFENIRKEDELDSLMYKKRRDMLRSPEKQKMTV</sequence>
<evidence type="ECO:0000259" key="5">
    <source>
        <dbReference type="Pfam" id="PF01869"/>
    </source>
</evidence>
<evidence type="ECO:0000256" key="1">
    <source>
        <dbReference type="ARBA" id="ARBA00001966"/>
    </source>
</evidence>
<evidence type="ECO:0000256" key="3">
    <source>
        <dbReference type="ARBA" id="ARBA00023004"/>
    </source>
</evidence>
<evidence type="ECO:0000256" key="2">
    <source>
        <dbReference type="ARBA" id="ARBA00022723"/>
    </source>
</evidence>
<dbReference type="InterPro" id="IPR051805">
    <property type="entry name" value="Dehydratase_Activator_Redct"/>
</dbReference>
<dbReference type="InterPro" id="IPR002731">
    <property type="entry name" value="ATPase_BadF"/>
</dbReference>
<dbReference type="InterPro" id="IPR043129">
    <property type="entry name" value="ATPase_NBD"/>
</dbReference>
<comment type="cofactor">
    <cofactor evidence="1">
        <name>[4Fe-4S] cluster</name>
        <dbReference type="ChEBI" id="CHEBI:49883"/>
    </cofactor>
</comment>
<comment type="caution">
    <text evidence="7">The sequence shown here is derived from an EMBL/GenBank/DDBJ whole genome shotgun (WGS) entry which is preliminary data.</text>
</comment>
<dbReference type="InterPro" id="IPR018709">
    <property type="entry name" value="CoA_activase_DUF2229"/>
</dbReference>
<dbReference type="Pfam" id="PF09989">
    <property type="entry name" value="DUF2229"/>
    <property type="match status" value="1"/>
</dbReference>
<gene>
    <name evidence="7" type="ORF">IAA61_01840</name>
</gene>
<dbReference type="EMBL" id="DVNB01000022">
    <property type="protein sequence ID" value="HIU56539.1"/>
    <property type="molecule type" value="Genomic_DNA"/>
</dbReference>
<dbReference type="CDD" id="cd24034">
    <property type="entry name" value="ASKHA_NBD_O66634-like_rpt1"/>
    <property type="match status" value="1"/>
</dbReference>
<feature type="domain" description="ATPase BadF/BadG/BcrA/BcrD type" evidence="5">
    <location>
        <begin position="344"/>
        <end position="598"/>
    </location>
</feature>
<dbReference type="GO" id="GO:0051536">
    <property type="term" value="F:iron-sulfur cluster binding"/>
    <property type="evidence" value="ECO:0007669"/>
    <property type="project" value="UniProtKB-KW"/>
</dbReference>
<organism evidence="7 8">
    <name type="scientific">Candidatus Ornithomonoglobus merdipullorum</name>
    <dbReference type="NCBI Taxonomy" id="2840895"/>
    <lineage>
        <taxon>Bacteria</taxon>
        <taxon>Bacillati</taxon>
        <taxon>Bacillota</taxon>
        <taxon>Clostridia</taxon>
        <taxon>Candidatus Ornithomonoglobus</taxon>
    </lineage>
</organism>
<accession>A0A9D1SDL7</accession>
<evidence type="ECO:0000313" key="7">
    <source>
        <dbReference type="EMBL" id="HIU56539.1"/>
    </source>
</evidence>